<dbReference type="AlphaFoldDB" id="A0A955L6B5"/>
<gene>
    <name evidence="6" type="ORF">KC909_05785</name>
</gene>
<evidence type="ECO:0000256" key="2">
    <source>
        <dbReference type="ARBA" id="ARBA00022705"/>
    </source>
</evidence>
<proteinExistence type="inferred from homology"/>
<dbReference type="PANTHER" id="PTHR32182:SF0">
    <property type="entry name" value="DNA REPLICATION AND REPAIR PROTEIN RECF"/>
    <property type="match status" value="1"/>
</dbReference>
<sequence>LIYWTERLLELGSYILDERVRVLKEFRPVLRANAKQLFDAELGSLDIDYESKVTDFEGEDGSKEIFAQKIKSGINKEISAKRTLYGPHRDDIIFTLNDKNIRIFGSRGQQRLAALIFKLSMWFYLKDKLDVSPVLLLDDIFSELDAANSRKLENLLQELHTQILVTATEKYYLSEDFYKKGNKIELTD</sequence>
<dbReference type="HAMAP" id="MF_00365">
    <property type="entry name" value="RecF"/>
    <property type="match status" value="1"/>
</dbReference>
<dbReference type="GO" id="GO:0005524">
    <property type="term" value="F:ATP binding"/>
    <property type="evidence" value="ECO:0007669"/>
    <property type="project" value="UniProtKB-KW"/>
</dbReference>
<reference evidence="6" key="1">
    <citation type="submission" date="2020-04" db="EMBL/GenBank/DDBJ databases">
        <authorList>
            <person name="Zhang T."/>
        </authorList>
    </citation>
    <scope>NUCLEOTIDE SEQUENCE</scope>
    <source>
        <strain evidence="6">HKST-UBA14</strain>
    </source>
</reference>
<keyword evidence="3" id="KW-0547">Nucleotide-binding</keyword>
<name>A0A955L6B5_9BACT</name>
<feature type="non-terminal residue" evidence="6">
    <location>
        <position position="1"/>
    </location>
</feature>
<organism evidence="6 7">
    <name type="scientific">Candidatus Dojkabacteria bacterium</name>
    <dbReference type="NCBI Taxonomy" id="2099670"/>
    <lineage>
        <taxon>Bacteria</taxon>
        <taxon>Candidatus Dojkabacteria</taxon>
    </lineage>
</organism>
<reference evidence="6" key="2">
    <citation type="journal article" date="2021" name="Microbiome">
        <title>Successional dynamics and alternative stable states in a saline activated sludge microbial community over 9 years.</title>
        <authorList>
            <person name="Wang Y."/>
            <person name="Ye J."/>
            <person name="Ju F."/>
            <person name="Liu L."/>
            <person name="Boyd J.A."/>
            <person name="Deng Y."/>
            <person name="Parks D.H."/>
            <person name="Jiang X."/>
            <person name="Yin X."/>
            <person name="Woodcroft B.J."/>
            <person name="Tyson G.W."/>
            <person name="Hugenholtz P."/>
            <person name="Polz M.F."/>
            <person name="Zhang T."/>
        </authorList>
    </citation>
    <scope>NUCLEOTIDE SEQUENCE</scope>
    <source>
        <strain evidence="6">HKST-UBA14</strain>
    </source>
</reference>
<keyword evidence="2" id="KW-0235">DNA replication</keyword>
<dbReference type="GO" id="GO:0006302">
    <property type="term" value="P:double-strand break repair"/>
    <property type="evidence" value="ECO:0007669"/>
    <property type="project" value="TreeGrafter"/>
</dbReference>
<evidence type="ECO:0000256" key="3">
    <source>
        <dbReference type="ARBA" id="ARBA00022741"/>
    </source>
</evidence>
<dbReference type="GO" id="GO:0006260">
    <property type="term" value="P:DNA replication"/>
    <property type="evidence" value="ECO:0007669"/>
    <property type="project" value="UniProtKB-KW"/>
</dbReference>
<evidence type="ECO:0008006" key="8">
    <source>
        <dbReference type="Google" id="ProtNLM"/>
    </source>
</evidence>
<dbReference type="Gene3D" id="1.20.1050.90">
    <property type="entry name" value="RecF/RecN/SMC, N-terminal domain"/>
    <property type="match status" value="1"/>
</dbReference>
<dbReference type="InterPro" id="IPR001238">
    <property type="entry name" value="DNA-binding_RecF"/>
</dbReference>
<dbReference type="GO" id="GO:0000731">
    <property type="term" value="P:DNA synthesis involved in DNA repair"/>
    <property type="evidence" value="ECO:0007669"/>
    <property type="project" value="TreeGrafter"/>
</dbReference>
<accession>A0A955L6B5</accession>
<evidence type="ECO:0000313" key="6">
    <source>
        <dbReference type="EMBL" id="MCA9383845.1"/>
    </source>
</evidence>
<evidence type="ECO:0000256" key="5">
    <source>
        <dbReference type="ARBA" id="ARBA00023125"/>
    </source>
</evidence>
<dbReference type="InterPro" id="IPR027417">
    <property type="entry name" value="P-loop_NTPase"/>
</dbReference>
<dbReference type="EMBL" id="JAGQLK010000151">
    <property type="protein sequence ID" value="MCA9383845.1"/>
    <property type="molecule type" value="Genomic_DNA"/>
</dbReference>
<evidence type="ECO:0000256" key="1">
    <source>
        <dbReference type="ARBA" id="ARBA00022490"/>
    </source>
</evidence>
<dbReference type="PANTHER" id="PTHR32182">
    <property type="entry name" value="DNA REPLICATION AND REPAIR PROTEIN RECF"/>
    <property type="match status" value="1"/>
</dbReference>
<dbReference type="GO" id="GO:0003697">
    <property type="term" value="F:single-stranded DNA binding"/>
    <property type="evidence" value="ECO:0007669"/>
    <property type="project" value="InterPro"/>
</dbReference>
<dbReference type="Gene3D" id="3.40.50.300">
    <property type="entry name" value="P-loop containing nucleotide triphosphate hydrolases"/>
    <property type="match status" value="1"/>
</dbReference>
<dbReference type="Proteomes" id="UP000783287">
    <property type="component" value="Unassembled WGS sequence"/>
</dbReference>
<protein>
    <recommendedName>
        <fullName evidence="8">DNA replication and repair protein RecF</fullName>
    </recommendedName>
</protein>
<evidence type="ECO:0000313" key="7">
    <source>
        <dbReference type="Proteomes" id="UP000783287"/>
    </source>
</evidence>
<keyword evidence="4" id="KW-0067">ATP-binding</keyword>
<keyword evidence="1" id="KW-0963">Cytoplasm</keyword>
<keyword evidence="5" id="KW-0238">DNA-binding</keyword>
<dbReference type="InterPro" id="IPR042174">
    <property type="entry name" value="RecF_2"/>
</dbReference>
<evidence type="ECO:0000256" key="4">
    <source>
        <dbReference type="ARBA" id="ARBA00022840"/>
    </source>
</evidence>
<dbReference type="SUPFAM" id="SSF52540">
    <property type="entry name" value="P-loop containing nucleoside triphosphate hydrolases"/>
    <property type="match status" value="1"/>
</dbReference>
<comment type="caution">
    <text evidence="6">The sequence shown here is derived from an EMBL/GenBank/DDBJ whole genome shotgun (WGS) entry which is preliminary data.</text>
</comment>